<dbReference type="PANTHER" id="PTHR32552:SF81">
    <property type="entry name" value="TONB-DEPENDENT OUTER MEMBRANE RECEPTOR"/>
    <property type="match status" value="1"/>
</dbReference>
<proteinExistence type="inferred from homology"/>
<dbReference type="GO" id="GO:0006826">
    <property type="term" value="P:iron ion transport"/>
    <property type="evidence" value="ECO:0007669"/>
    <property type="project" value="UniProtKB-KW"/>
</dbReference>
<dbReference type="InterPro" id="IPR036942">
    <property type="entry name" value="Beta-barrel_TonB_sf"/>
</dbReference>
<protein>
    <recommendedName>
        <fullName evidence="19">TonB-dependent receptor</fullName>
    </recommendedName>
</protein>
<keyword evidence="7" id="KW-0406">Ion transport</keyword>
<evidence type="ECO:0000259" key="15">
    <source>
        <dbReference type="Pfam" id="PF00593"/>
    </source>
</evidence>
<dbReference type="EMBL" id="AVCH01000207">
    <property type="protein sequence ID" value="KFN42119.1"/>
    <property type="molecule type" value="Genomic_DNA"/>
</dbReference>
<feature type="domain" description="TonB-dependent receptor plug" evidence="16">
    <location>
        <begin position="51"/>
        <end position="157"/>
    </location>
</feature>
<dbReference type="eggNOG" id="COG4773">
    <property type="taxonomic scope" value="Bacteria"/>
</dbReference>
<dbReference type="PROSITE" id="PS52016">
    <property type="entry name" value="TONB_DEPENDENT_REC_3"/>
    <property type="match status" value="1"/>
</dbReference>
<dbReference type="InterPro" id="IPR010916">
    <property type="entry name" value="TonB_box_CS"/>
</dbReference>
<feature type="chain" id="PRO_5001868841" description="TonB-dependent receptor" evidence="14">
    <location>
        <begin position="25"/>
        <end position="791"/>
    </location>
</feature>
<evidence type="ECO:0000256" key="13">
    <source>
        <dbReference type="RuleBase" id="RU003357"/>
    </source>
</evidence>
<feature type="domain" description="TonB-dependent receptor-like beta-barrel" evidence="15">
    <location>
        <begin position="275"/>
        <end position="753"/>
    </location>
</feature>
<keyword evidence="5 11" id="KW-0812">Transmembrane</keyword>
<dbReference type="Pfam" id="PF07715">
    <property type="entry name" value="Plug"/>
    <property type="match status" value="1"/>
</dbReference>
<evidence type="ECO:0000256" key="5">
    <source>
        <dbReference type="ARBA" id="ARBA00022692"/>
    </source>
</evidence>
<comment type="similarity">
    <text evidence="11 13">Belongs to the TonB-dependent receptor family.</text>
</comment>
<evidence type="ECO:0000256" key="2">
    <source>
        <dbReference type="ARBA" id="ARBA00022448"/>
    </source>
</evidence>
<keyword evidence="4" id="KW-0410">Iron transport</keyword>
<evidence type="ECO:0000256" key="12">
    <source>
        <dbReference type="PROSITE-ProRule" id="PRU10143"/>
    </source>
</evidence>
<gene>
    <name evidence="17" type="ORF">N790_11920</name>
</gene>
<dbReference type="PANTHER" id="PTHR32552">
    <property type="entry name" value="FERRICHROME IRON RECEPTOR-RELATED"/>
    <property type="match status" value="1"/>
</dbReference>
<organism evidence="17 18">
    <name type="scientific">Arenimonas malthae CC-JY-1</name>
    <dbReference type="NCBI Taxonomy" id="1384054"/>
    <lineage>
        <taxon>Bacteria</taxon>
        <taxon>Pseudomonadati</taxon>
        <taxon>Pseudomonadota</taxon>
        <taxon>Gammaproteobacteria</taxon>
        <taxon>Lysobacterales</taxon>
        <taxon>Lysobacteraceae</taxon>
        <taxon>Arenimonas</taxon>
    </lineage>
</organism>
<evidence type="ECO:0000256" key="7">
    <source>
        <dbReference type="ARBA" id="ARBA00023065"/>
    </source>
</evidence>
<name>A0A091ASZ2_9GAMM</name>
<evidence type="ECO:0000256" key="1">
    <source>
        <dbReference type="ARBA" id="ARBA00004571"/>
    </source>
</evidence>
<dbReference type="Gene3D" id="2.40.170.20">
    <property type="entry name" value="TonB-dependent receptor, beta-barrel domain"/>
    <property type="match status" value="2"/>
</dbReference>
<dbReference type="PROSITE" id="PS00430">
    <property type="entry name" value="TONB_DEPENDENT_REC_1"/>
    <property type="match status" value="1"/>
</dbReference>
<dbReference type="Proteomes" id="UP000029392">
    <property type="component" value="Unassembled WGS sequence"/>
</dbReference>
<evidence type="ECO:0000259" key="16">
    <source>
        <dbReference type="Pfam" id="PF07715"/>
    </source>
</evidence>
<reference evidence="17 18" key="1">
    <citation type="submission" date="2013-09" db="EMBL/GenBank/DDBJ databases">
        <title>Genome sequencing of Arenimonas malthae.</title>
        <authorList>
            <person name="Chen F."/>
            <person name="Wang G."/>
        </authorList>
    </citation>
    <scope>NUCLEOTIDE SEQUENCE [LARGE SCALE GENOMIC DNA]</scope>
    <source>
        <strain evidence="17 18">CC-JY-1</strain>
    </source>
</reference>
<dbReference type="InterPro" id="IPR000531">
    <property type="entry name" value="Beta-barrel_TonB"/>
</dbReference>
<dbReference type="GO" id="GO:0009279">
    <property type="term" value="C:cell outer membrane"/>
    <property type="evidence" value="ECO:0007669"/>
    <property type="project" value="UniProtKB-SubCell"/>
</dbReference>
<evidence type="ECO:0000256" key="14">
    <source>
        <dbReference type="SAM" id="SignalP"/>
    </source>
</evidence>
<keyword evidence="2 11" id="KW-0813">Transport</keyword>
<evidence type="ECO:0000313" key="18">
    <source>
        <dbReference type="Proteomes" id="UP000029392"/>
    </source>
</evidence>
<evidence type="ECO:0000256" key="10">
    <source>
        <dbReference type="ARBA" id="ARBA00023237"/>
    </source>
</evidence>
<evidence type="ECO:0008006" key="19">
    <source>
        <dbReference type="Google" id="ProtNLM"/>
    </source>
</evidence>
<keyword evidence="3 11" id="KW-1134">Transmembrane beta strand</keyword>
<dbReference type="OrthoDB" id="127311at2"/>
<sequence>MRRPARLAVAIHASLLMLALPAVAQDAPAGETTPATIDTIVVTAQKREQQVQEVPIAISAYSGDFLENFGATDLTDIGNLVPGLEILEQSPNNPGFVIRGITSDSGEAFSPPRVSVFQDGVSISRARGAVVQPFDLERVEVLRGPQGTLFGRGAQVGAVHFVQNKAFQGHESSFTLGAGSDQYRKMSGVVNTPITDALAARLAIYHESNEGFVENLAGGRLNGKDTTALRLGFGLDIDDGKRVDVIFNHQKDTPPGTAFRTPVLPTRAGSTDLFDYTADLNRGEQLGLDRTVNGLTILGEFRINDSWSLSTITGWREFASLEQFDADGSQLNALEFAEDVEGDQVSQEFRFNYDGGGAFRGFAGFSYYDEDGFQRVPFMTDERQLAALLSPALSAGVGAATGGLIQLPIVSPLNPNLTPFLGYTAFPALGIPGIPLGFPLPLSASYGEEYTNFGSAKAWDVFADGTWSVNDRLELTLGLRGTHEKLRSGYEALNYGGFSALGQVLPAAPTTIAFPNMLFQPVARTYAEDSYSSAVGRAVASYLFSDTLTGYASVSRGRRPDVIEFALGEDGTPNEVPAEILVSYELGLKGTAFGDTLAYDVAVFNYDYSNFQAQVLNPNGLGTITANGGNASATGAELSMILRATDGLRAFFNYGYIDATFDERDDDGNEQTLAGNRFRLTPEHSASAGLDWQFSVGDGKVGYLRPSWNWRSQVYFEDQNQPGIEQAGYALVDVRAGVIFGGGKWELGAFVKNATDKEYLIDGGNTGQNFGLPTFIVGAPRTWGLEFTGRF</sequence>
<evidence type="ECO:0000256" key="4">
    <source>
        <dbReference type="ARBA" id="ARBA00022496"/>
    </source>
</evidence>
<dbReference type="PATRIC" id="fig|1384054.3.peg.2614"/>
<comment type="subcellular location">
    <subcellularLocation>
        <location evidence="1 11">Cell outer membrane</location>
        <topology evidence="1 11">Multi-pass membrane protein</topology>
    </subcellularLocation>
</comment>
<evidence type="ECO:0000256" key="8">
    <source>
        <dbReference type="ARBA" id="ARBA00023077"/>
    </source>
</evidence>
<keyword evidence="8 12" id="KW-0798">TonB box</keyword>
<accession>A0A091ASZ2</accession>
<dbReference type="RefSeq" id="WP_043805247.1">
    <property type="nucleotide sequence ID" value="NZ_AVCH01000207.1"/>
</dbReference>
<keyword evidence="9 11" id="KW-0472">Membrane</keyword>
<dbReference type="STRING" id="1384054.N790_11920"/>
<evidence type="ECO:0000313" key="17">
    <source>
        <dbReference type="EMBL" id="KFN42119.1"/>
    </source>
</evidence>
<evidence type="ECO:0000256" key="6">
    <source>
        <dbReference type="ARBA" id="ARBA00023004"/>
    </source>
</evidence>
<keyword evidence="6" id="KW-0408">Iron</keyword>
<dbReference type="SUPFAM" id="SSF56935">
    <property type="entry name" value="Porins"/>
    <property type="match status" value="1"/>
</dbReference>
<dbReference type="InterPro" id="IPR012910">
    <property type="entry name" value="Plug_dom"/>
</dbReference>
<dbReference type="AlphaFoldDB" id="A0A091ASZ2"/>
<evidence type="ECO:0000256" key="3">
    <source>
        <dbReference type="ARBA" id="ARBA00022452"/>
    </source>
</evidence>
<dbReference type="Pfam" id="PF00593">
    <property type="entry name" value="TonB_dep_Rec_b-barrel"/>
    <property type="match status" value="1"/>
</dbReference>
<keyword evidence="10 11" id="KW-0998">Cell outer membrane</keyword>
<keyword evidence="18" id="KW-1185">Reference proteome</keyword>
<comment type="caution">
    <text evidence="17">The sequence shown here is derived from an EMBL/GenBank/DDBJ whole genome shotgun (WGS) entry which is preliminary data.</text>
</comment>
<feature type="short sequence motif" description="TonB box" evidence="12">
    <location>
        <begin position="39"/>
        <end position="45"/>
    </location>
</feature>
<evidence type="ECO:0000256" key="11">
    <source>
        <dbReference type="PROSITE-ProRule" id="PRU01360"/>
    </source>
</evidence>
<keyword evidence="14" id="KW-0732">Signal</keyword>
<feature type="signal peptide" evidence="14">
    <location>
        <begin position="1"/>
        <end position="24"/>
    </location>
</feature>
<evidence type="ECO:0000256" key="9">
    <source>
        <dbReference type="ARBA" id="ARBA00023136"/>
    </source>
</evidence>
<dbReference type="InterPro" id="IPR039426">
    <property type="entry name" value="TonB-dep_rcpt-like"/>
</dbReference>